<dbReference type="PIRSF" id="PIRSF003107">
    <property type="entry name" value="PhoU"/>
    <property type="match status" value="1"/>
</dbReference>
<keyword evidence="5 8" id="KW-0963">Cytoplasm</keyword>
<dbReference type="GO" id="GO:0045936">
    <property type="term" value="P:negative regulation of phosphate metabolic process"/>
    <property type="evidence" value="ECO:0007669"/>
    <property type="project" value="InterPro"/>
</dbReference>
<keyword evidence="11" id="KW-1185">Reference proteome</keyword>
<organism evidence="10 11">
    <name type="scientific">Pirellulimonas nuda</name>
    <dbReference type="NCBI Taxonomy" id="2528009"/>
    <lineage>
        <taxon>Bacteria</taxon>
        <taxon>Pseudomonadati</taxon>
        <taxon>Planctomycetota</taxon>
        <taxon>Planctomycetia</taxon>
        <taxon>Pirellulales</taxon>
        <taxon>Lacipirellulaceae</taxon>
        <taxon>Pirellulimonas</taxon>
    </lineage>
</organism>
<evidence type="ECO:0000256" key="3">
    <source>
        <dbReference type="ARBA" id="ARBA00011738"/>
    </source>
</evidence>
<name>A0A518DHP5_9BACT</name>
<dbReference type="PANTHER" id="PTHR42930:SF3">
    <property type="entry name" value="PHOSPHATE-SPECIFIC TRANSPORT SYSTEM ACCESSORY PROTEIN PHOU"/>
    <property type="match status" value="1"/>
</dbReference>
<reference evidence="10 11" key="1">
    <citation type="submission" date="2019-02" db="EMBL/GenBank/DDBJ databases">
        <title>Deep-cultivation of Planctomycetes and their phenomic and genomic characterization uncovers novel biology.</title>
        <authorList>
            <person name="Wiegand S."/>
            <person name="Jogler M."/>
            <person name="Boedeker C."/>
            <person name="Pinto D."/>
            <person name="Vollmers J."/>
            <person name="Rivas-Marin E."/>
            <person name="Kohn T."/>
            <person name="Peeters S.H."/>
            <person name="Heuer A."/>
            <person name="Rast P."/>
            <person name="Oberbeckmann S."/>
            <person name="Bunk B."/>
            <person name="Jeske O."/>
            <person name="Meyerdierks A."/>
            <person name="Storesund J.E."/>
            <person name="Kallscheuer N."/>
            <person name="Luecker S."/>
            <person name="Lage O.M."/>
            <person name="Pohl T."/>
            <person name="Merkel B.J."/>
            <person name="Hornburger P."/>
            <person name="Mueller R.-W."/>
            <person name="Bruemmer F."/>
            <person name="Labrenz M."/>
            <person name="Spormann A.M."/>
            <person name="Op den Camp H."/>
            <person name="Overmann J."/>
            <person name="Amann R."/>
            <person name="Jetten M.S.M."/>
            <person name="Mascher T."/>
            <person name="Medema M.H."/>
            <person name="Devos D.P."/>
            <person name="Kaster A.-K."/>
            <person name="Ovreas L."/>
            <person name="Rohde M."/>
            <person name="Galperin M.Y."/>
            <person name="Jogler C."/>
        </authorList>
    </citation>
    <scope>NUCLEOTIDE SEQUENCE [LARGE SCALE GENOMIC DNA]</scope>
    <source>
        <strain evidence="10 11">Pla175</strain>
    </source>
</reference>
<dbReference type="InterPro" id="IPR038078">
    <property type="entry name" value="PhoU-like_sf"/>
</dbReference>
<dbReference type="Pfam" id="PF01895">
    <property type="entry name" value="PhoU"/>
    <property type="match status" value="2"/>
</dbReference>
<comment type="similarity">
    <text evidence="2 8">Belongs to the PhoU family.</text>
</comment>
<comment type="function">
    <text evidence="7 8">Plays a role in the regulation of phosphate uptake.</text>
</comment>
<dbReference type="RefSeq" id="WP_145290590.1">
    <property type="nucleotide sequence ID" value="NZ_CP036291.1"/>
</dbReference>
<dbReference type="GO" id="GO:0005737">
    <property type="term" value="C:cytoplasm"/>
    <property type="evidence" value="ECO:0007669"/>
    <property type="project" value="UniProtKB-SubCell"/>
</dbReference>
<dbReference type="InterPro" id="IPR028366">
    <property type="entry name" value="PhoU"/>
</dbReference>
<gene>
    <name evidence="10" type="ORF">Pla175_44140</name>
</gene>
<keyword evidence="6 8" id="KW-0592">Phosphate transport</keyword>
<keyword evidence="4 8" id="KW-0813">Transport</keyword>
<protein>
    <recommendedName>
        <fullName evidence="8">Phosphate-specific transport system accessory protein PhoU</fullName>
    </recommendedName>
</protein>
<dbReference type="EMBL" id="CP036291">
    <property type="protein sequence ID" value="QDU90998.1"/>
    <property type="molecule type" value="Genomic_DNA"/>
</dbReference>
<feature type="domain" description="PhoU" evidence="9">
    <location>
        <begin position="18"/>
        <end position="104"/>
    </location>
</feature>
<evidence type="ECO:0000256" key="5">
    <source>
        <dbReference type="ARBA" id="ARBA00022490"/>
    </source>
</evidence>
<dbReference type="KEGG" id="pnd:Pla175_44140"/>
<evidence type="ECO:0000256" key="1">
    <source>
        <dbReference type="ARBA" id="ARBA00004496"/>
    </source>
</evidence>
<dbReference type="Gene3D" id="1.20.58.220">
    <property type="entry name" value="Phosphate transport system protein phou homolog 2, domain 2"/>
    <property type="match status" value="1"/>
</dbReference>
<evidence type="ECO:0000256" key="2">
    <source>
        <dbReference type="ARBA" id="ARBA00008107"/>
    </source>
</evidence>
<evidence type="ECO:0000256" key="4">
    <source>
        <dbReference type="ARBA" id="ARBA00022448"/>
    </source>
</evidence>
<sequence>MSKHLQRDLNQIERSLSQQASVVEQMVQTAYRGLRERCLGTAAEILAQESDLNASEVRIEEECLETLALHQPVAIDLRRTATAIKINSDLERIGDLALNLAERTEALAEHPDVPIPAGLEQMVVRALSMLHDAHRAFVTLDVDLAHSVCRRDDEVDAINREVIQEIIAAMEKRPDQSAGYLHLFSASRIVERIGDHATNISEDVIYLVEGVITRHRWATYKIA</sequence>
<evidence type="ECO:0000259" key="9">
    <source>
        <dbReference type="Pfam" id="PF01895"/>
    </source>
</evidence>
<evidence type="ECO:0000256" key="6">
    <source>
        <dbReference type="ARBA" id="ARBA00022592"/>
    </source>
</evidence>
<dbReference type="GO" id="GO:0006817">
    <property type="term" value="P:phosphate ion transport"/>
    <property type="evidence" value="ECO:0007669"/>
    <property type="project" value="UniProtKB-KW"/>
</dbReference>
<proteinExistence type="inferred from homology"/>
<dbReference type="Proteomes" id="UP000317429">
    <property type="component" value="Chromosome"/>
</dbReference>
<evidence type="ECO:0000313" key="10">
    <source>
        <dbReference type="EMBL" id="QDU90998.1"/>
    </source>
</evidence>
<dbReference type="NCBIfam" id="TIGR02135">
    <property type="entry name" value="phoU_full"/>
    <property type="match status" value="1"/>
</dbReference>
<dbReference type="InterPro" id="IPR026022">
    <property type="entry name" value="PhoU_dom"/>
</dbReference>
<accession>A0A518DHP5</accession>
<evidence type="ECO:0000256" key="8">
    <source>
        <dbReference type="PIRNR" id="PIRNR003107"/>
    </source>
</evidence>
<dbReference type="FunFam" id="1.20.58.220:FF:000004">
    <property type="entry name" value="Phosphate-specific transport system accessory protein PhoU"/>
    <property type="match status" value="1"/>
</dbReference>
<dbReference type="GO" id="GO:0030643">
    <property type="term" value="P:intracellular phosphate ion homeostasis"/>
    <property type="evidence" value="ECO:0007669"/>
    <property type="project" value="InterPro"/>
</dbReference>
<dbReference type="PANTHER" id="PTHR42930">
    <property type="entry name" value="PHOSPHATE-SPECIFIC TRANSPORT SYSTEM ACCESSORY PROTEIN PHOU"/>
    <property type="match status" value="1"/>
</dbReference>
<evidence type="ECO:0000313" key="11">
    <source>
        <dbReference type="Proteomes" id="UP000317429"/>
    </source>
</evidence>
<dbReference type="OrthoDB" id="9814256at2"/>
<feature type="domain" description="PhoU" evidence="9">
    <location>
        <begin position="119"/>
        <end position="204"/>
    </location>
</feature>
<dbReference type="AlphaFoldDB" id="A0A518DHP5"/>
<evidence type="ECO:0000256" key="7">
    <source>
        <dbReference type="ARBA" id="ARBA00056181"/>
    </source>
</evidence>
<comment type="subcellular location">
    <subcellularLocation>
        <location evidence="1 8">Cytoplasm</location>
    </subcellularLocation>
</comment>
<dbReference type="SUPFAM" id="SSF109755">
    <property type="entry name" value="PhoU-like"/>
    <property type="match status" value="1"/>
</dbReference>
<comment type="subunit">
    <text evidence="3 8">Homodimer.</text>
</comment>